<protein>
    <submittedName>
        <fullName evidence="1">Uncharacterized protein</fullName>
    </submittedName>
</protein>
<evidence type="ECO:0000313" key="1">
    <source>
        <dbReference type="EMBL" id="CAE1321637.1"/>
    </source>
</evidence>
<proteinExistence type="predicted"/>
<dbReference type="Proteomes" id="UP000597762">
    <property type="component" value="Unassembled WGS sequence"/>
</dbReference>
<dbReference type="AlphaFoldDB" id="A0A812EIW9"/>
<gene>
    <name evidence="1" type="ORF">SPHA_71751</name>
</gene>
<comment type="caution">
    <text evidence="1">The sequence shown here is derived from an EMBL/GenBank/DDBJ whole genome shotgun (WGS) entry which is preliminary data.</text>
</comment>
<name>A0A812EIW9_ACAPH</name>
<dbReference type="EMBL" id="CAHIKZ030005255">
    <property type="protein sequence ID" value="CAE1321637.1"/>
    <property type="molecule type" value="Genomic_DNA"/>
</dbReference>
<keyword evidence="2" id="KW-1185">Reference proteome</keyword>
<reference evidence="1" key="1">
    <citation type="submission" date="2021-01" db="EMBL/GenBank/DDBJ databases">
        <authorList>
            <person name="Li R."/>
            <person name="Bekaert M."/>
        </authorList>
    </citation>
    <scope>NUCLEOTIDE SEQUENCE</scope>
    <source>
        <strain evidence="1">Farmed</strain>
    </source>
</reference>
<accession>A0A812EIW9</accession>
<evidence type="ECO:0000313" key="2">
    <source>
        <dbReference type="Proteomes" id="UP000597762"/>
    </source>
</evidence>
<sequence length="315" mass="36211">MCPKPLNSKPSDIRSQAIFFCFRYVLCALNSQKPSDIRSHKLSSLLLGCPAAPLNSQTIRHPFTQAIFLFARCPVRLNFKIETIRHPYLHLLDVPRLKFPKPSDIRSLAIFPCFRYVPCALNSPKPSDIRSHKLSSFVLSMSLCLKFQTIRHPFTKLSSFSFDVLCALNSQTIRHPFIPSLSSFRFRYVPCLKFPKPSDIRSHNYLPFALMSLRLKFPNHLTSVHTSYLPFAFDMRPVRLKFPNHLTSVHTSYLPFRFHPISVPSLCFLNSQTIRHPFTQAIFLCFDVLCALNSPNHPTSVHTTFLFLLSMSRAP</sequence>
<organism evidence="1 2">
    <name type="scientific">Acanthosepion pharaonis</name>
    <name type="common">Pharaoh cuttlefish</name>
    <name type="synonym">Sepia pharaonis</name>
    <dbReference type="NCBI Taxonomy" id="158019"/>
    <lineage>
        <taxon>Eukaryota</taxon>
        <taxon>Metazoa</taxon>
        <taxon>Spiralia</taxon>
        <taxon>Lophotrochozoa</taxon>
        <taxon>Mollusca</taxon>
        <taxon>Cephalopoda</taxon>
        <taxon>Coleoidea</taxon>
        <taxon>Decapodiformes</taxon>
        <taxon>Sepiida</taxon>
        <taxon>Sepiina</taxon>
        <taxon>Sepiidae</taxon>
        <taxon>Acanthosepion</taxon>
    </lineage>
</organism>